<dbReference type="OrthoDB" id="40403at10239"/>
<accession>W5S9Z4</accession>
<evidence type="ECO:0008006" key="3">
    <source>
        <dbReference type="Google" id="ProtNLM"/>
    </source>
</evidence>
<dbReference type="EMBL" id="KF740664">
    <property type="protein sequence ID" value="AHH01585.1"/>
    <property type="molecule type" value="Genomic_DNA"/>
</dbReference>
<dbReference type="Proteomes" id="UP000202176">
    <property type="component" value="Segment"/>
</dbReference>
<organism evidence="1 2">
    <name type="scientific">Pithovirus sibericum</name>
    <dbReference type="NCBI Taxonomy" id="1450746"/>
    <lineage>
        <taxon>Viruses</taxon>
        <taxon>Pithoviruses</taxon>
        <taxon>Orthopithovirinae</taxon>
        <taxon>Alphapithovirus</taxon>
        <taxon>Alphapithovirus sibericum</taxon>
    </lineage>
</organism>
<protein>
    <recommendedName>
        <fullName evidence="3">F-box domain-containing protein</fullName>
    </recommendedName>
</protein>
<evidence type="ECO:0000313" key="1">
    <source>
        <dbReference type="EMBL" id="AHH01585.1"/>
    </source>
</evidence>
<proteinExistence type="predicted"/>
<sequence>MDQPNEILFSILLESNIDELPKICNSTPQFGAVCSDIYFWKSKFQRDGVQIITPQDSVRGWVSEYINSKRSLEKAQGLFLQLVNGTLVEEGNINAIYADLESVNSDIIFPDFVNKEKLREFLAFSRISTRGGQILVELLEGKFRLIFETFFLEDKGDQYFQELDQDQAFGLVFLFIYFRFKIHTSTGPIH</sequence>
<dbReference type="KEGG" id="vg:18266046"/>
<dbReference type="GeneID" id="18266046"/>
<reference evidence="1 2" key="1">
    <citation type="journal article" date="2014" name="Proc. Natl. Acad. Sci. U.S.A.">
        <title>Thirty-thousand-year-old distant relative of giant icosahedral DNA viruses with a pandoravirus morphology.</title>
        <authorList>
            <person name="Legendre M."/>
            <person name="Bartoli J."/>
            <person name="Shmakova L."/>
            <person name="Jeudy S."/>
            <person name="Labadie K."/>
            <person name="Adrait A."/>
            <person name="Lescot M."/>
            <person name="Poirot O."/>
            <person name="Bertaux L."/>
            <person name="Bruley C."/>
            <person name="Coute Y."/>
            <person name="Rivkina E."/>
            <person name="Abergel C."/>
            <person name="Claverie J.M."/>
        </authorList>
    </citation>
    <scope>NUCLEOTIDE SEQUENCE [LARGE SCALE GENOMIC DNA]</scope>
    <source>
        <strain evidence="1">P1084-T</strain>
    </source>
</reference>
<keyword evidence="2" id="KW-1185">Reference proteome</keyword>
<evidence type="ECO:0000313" key="2">
    <source>
        <dbReference type="Proteomes" id="UP000202176"/>
    </source>
</evidence>
<dbReference type="RefSeq" id="YP_009000920.1">
    <property type="nucleotide sequence ID" value="NC_023423.1"/>
</dbReference>
<name>W5S9Z4_9VIRU</name>
<gene>
    <name evidence="1" type="ORF">pv_18</name>
</gene>